<organism evidence="1 2">
    <name type="scientific">Rhizobium viscosum</name>
    <name type="common">Arthrobacter viscosus</name>
    <dbReference type="NCBI Taxonomy" id="1673"/>
    <lineage>
        <taxon>Bacteria</taxon>
        <taxon>Pseudomonadati</taxon>
        <taxon>Pseudomonadota</taxon>
        <taxon>Alphaproteobacteria</taxon>
        <taxon>Hyphomicrobiales</taxon>
        <taxon>Rhizobiaceae</taxon>
        <taxon>Rhizobium/Agrobacterium group</taxon>
        <taxon>Rhizobium</taxon>
    </lineage>
</organism>
<evidence type="ECO:0000313" key="2">
    <source>
        <dbReference type="Proteomes" id="UP000620262"/>
    </source>
</evidence>
<sequence length="126" mass="14071">MDAHDGQCDKVGNPYFEHCQRVADLVVGEEEKIVAYLHDIPEKAPGWTIDRLSQEGFSSRVIAAVDALTRRPDEDDDSLVRRACANPLARPVKQADLEDNRIQSEQAGLDPGKFERGLAILMGRER</sequence>
<dbReference type="EMBL" id="JADBEC010000002">
    <property type="protein sequence ID" value="MBE1508271.1"/>
    <property type="molecule type" value="Genomic_DNA"/>
</dbReference>
<dbReference type="GO" id="GO:0016787">
    <property type="term" value="F:hydrolase activity"/>
    <property type="evidence" value="ECO:0007669"/>
    <property type="project" value="UniProtKB-KW"/>
</dbReference>
<gene>
    <name evidence="1" type="ORF">H4W29_005516</name>
</gene>
<name>A0ABR9IYH5_RHIVS</name>
<keyword evidence="2" id="KW-1185">Reference proteome</keyword>
<evidence type="ECO:0000313" key="1">
    <source>
        <dbReference type="EMBL" id="MBE1508271.1"/>
    </source>
</evidence>
<comment type="caution">
    <text evidence="1">The sequence shown here is derived from an EMBL/GenBank/DDBJ whole genome shotgun (WGS) entry which is preliminary data.</text>
</comment>
<dbReference type="SUPFAM" id="SSF109604">
    <property type="entry name" value="HD-domain/PDEase-like"/>
    <property type="match status" value="1"/>
</dbReference>
<dbReference type="Proteomes" id="UP000620262">
    <property type="component" value="Unassembled WGS sequence"/>
</dbReference>
<dbReference type="Gene3D" id="1.10.3210.10">
    <property type="entry name" value="Hypothetical protein af1432"/>
    <property type="match status" value="1"/>
</dbReference>
<protein>
    <submittedName>
        <fullName evidence="1">(P)ppGpp synthase/HD superfamily hydrolase</fullName>
    </submittedName>
</protein>
<proteinExistence type="predicted"/>
<accession>A0ABR9IYH5</accession>
<reference evidence="1 2" key="1">
    <citation type="submission" date="2020-10" db="EMBL/GenBank/DDBJ databases">
        <title>Sequencing the genomes of 1000 actinobacteria strains.</title>
        <authorList>
            <person name="Klenk H.-P."/>
        </authorList>
    </citation>
    <scope>NUCLEOTIDE SEQUENCE [LARGE SCALE GENOMIC DNA]</scope>
    <source>
        <strain evidence="1 2">DSM 7307</strain>
    </source>
</reference>
<keyword evidence="1" id="KW-0378">Hydrolase</keyword>